<protein>
    <submittedName>
        <fullName evidence="1">Uncharacterized protein</fullName>
    </submittedName>
</protein>
<dbReference type="AlphaFoldDB" id="A0A5B7G817"/>
<proteinExistence type="predicted"/>
<evidence type="ECO:0000313" key="2">
    <source>
        <dbReference type="Proteomes" id="UP000324222"/>
    </source>
</evidence>
<name>A0A5B7G817_PORTR</name>
<organism evidence="1 2">
    <name type="scientific">Portunus trituberculatus</name>
    <name type="common">Swimming crab</name>
    <name type="synonym">Neptunus trituberculatus</name>
    <dbReference type="NCBI Taxonomy" id="210409"/>
    <lineage>
        <taxon>Eukaryota</taxon>
        <taxon>Metazoa</taxon>
        <taxon>Ecdysozoa</taxon>
        <taxon>Arthropoda</taxon>
        <taxon>Crustacea</taxon>
        <taxon>Multicrustacea</taxon>
        <taxon>Malacostraca</taxon>
        <taxon>Eumalacostraca</taxon>
        <taxon>Eucarida</taxon>
        <taxon>Decapoda</taxon>
        <taxon>Pleocyemata</taxon>
        <taxon>Brachyura</taxon>
        <taxon>Eubrachyura</taxon>
        <taxon>Portunoidea</taxon>
        <taxon>Portunidae</taxon>
        <taxon>Portuninae</taxon>
        <taxon>Portunus</taxon>
    </lineage>
</organism>
<comment type="caution">
    <text evidence="1">The sequence shown here is derived from an EMBL/GenBank/DDBJ whole genome shotgun (WGS) entry which is preliminary data.</text>
</comment>
<reference evidence="1 2" key="1">
    <citation type="submission" date="2019-05" db="EMBL/GenBank/DDBJ databases">
        <title>Another draft genome of Portunus trituberculatus and its Hox gene families provides insights of decapod evolution.</title>
        <authorList>
            <person name="Jeong J.-H."/>
            <person name="Song I."/>
            <person name="Kim S."/>
            <person name="Choi T."/>
            <person name="Kim D."/>
            <person name="Ryu S."/>
            <person name="Kim W."/>
        </authorList>
    </citation>
    <scope>NUCLEOTIDE SEQUENCE [LARGE SCALE GENOMIC DNA]</scope>
    <source>
        <tissue evidence="1">Muscle</tissue>
    </source>
</reference>
<dbReference type="EMBL" id="VSRR010011855">
    <property type="protein sequence ID" value="MPC53749.1"/>
    <property type="molecule type" value="Genomic_DNA"/>
</dbReference>
<keyword evidence="2" id="KW-1185">Reference proteome</keyword>
<sequence>MEQRMAYALEYSDNLTSLLSSGSVSSFAMKSHSVRMGFRNHSVWRPVNAMLFTVDTVNSSGNILS</sequence>
<accession>A0A5B7G817</accession>
<dbReference type="Proteomes" id="UP000324222">
    <property type="component" value="Unassembled WGS sequence"/>
</dbReference>
<gene>
    <name evidence="1" type="ORF">E2C01_047648</name>
</gene>
<evidence type="ECO:0000313" key="1">
    <source>
        <dbReference type="EMBL" id="MPC53749.1"/>
    </source>
</evidence>